<dbReference type="RefSeq" id="WP_324715485.1">
    <property type="nucleotide sequence ID" value="NZ_CP141615.1"/>
</dbReference>
<evidence type="ECO:0000313" key="2">
    <source>
        <dbReference type="Proteomes" id="UP001332192"/>
    </source>
</evidence>
<proteinExistence type="predicted"/>
<protein>
    <submittedName>
        <fullName evidence="1">Glycoside hydrolase family 125 protein</fullName>
    </submittedName>
</protein>
<organism evidence="1 2">
    <name type="scientific">Carboxydichorda subterranea</name>
    <dbReference type="NCBI Taxonomy" id="3109565"/>
    <lineage>
        <taxon>Bacteria</taxon>
        <taxon>Bacillati</taxon>
        <taxon>Bacillota</taxon>
        <taxon>Limnochordia</taxon>
        <taxon>Limnochordales</taxon>
        <taxon>Geochordaceae</taxon>
        <taxon>Carboxydichorda</taxon>
    </lineage>
</organism>
<accession>A0ABZ1BVM1</accession>
<dbReference type="InterPro" id="IPR008928">
    <property type="entry name" value="6-hairpin_glycosidase_sf"/>
</dbReference>
<keyword evidence="2" id="KW-1185">Reference proteome</keyword>
<dbReference type="GO" id="GO:0016787">
    <property type="term" value="F:hydrolase activity"/>
    <property type="evidence" value="ECO:0007669"/>
    <property type="project" value="UniProtKB-KW"/>
</dbReference>
<reference evidence="1 2" key="1">
    <citation type="journal article" date="2024" name="Front. Microbiol.">
        <title>Novel thermophilic genera Geochorda gen. nov. and Carboxydochorda gen. nov. from the deep terrestrial subsurface reveal the ecophysiological diversity in the class Limnochordia.</title>
        <authorList>
            <person name="Karnachuk O.V."/>
            <person name="Lukina A.P."/>
            <person name="Avakyan M.R."/>
            <person name="Kadnikov V.V."/>
            <person name="Begmatov S."/>
            <person name="Beletsky A.V."/>
            <person name="Vlasova K.G."/>
            <person name="Novikov A.A."/>
            <person name="Shcherbakova V.A."/>
            <person name="Mardanov A.V."/>
            <person name="Ravin N.V."/>
        </authorList>
    </citation>
    <scope>NUCLEOTIDE SEQUENCE [LARGE SCALE GENOMIC DNA]</scope>
    <source>
        <strain evidence="1 2">L945</strain>
    </source>
</reference>
<dbReference type="Proteomes" id="UP001332192">
    <property type="component" value="Chromosome"/>
</dbReference>
<dbReference type="Gene3D" id="1.50.10.10">
    <property type="match status" value="1"/>
</dbReference>
<dbReference type="SMART" id="SM01149">
    <property type="entry name" value="DUF1237"/>
    <property type="match status" value="1"/>
</dbReference>
<dbReference type="Pfam" id="PF06824">
    <property type="entry name" value="Glyco_hydro_125"/>
    <property type="match status" value="1"/>
</dbReference>
<dbReference type="InterPro" id="IPR012341">
    <property type="entry name" value="6hp_glycosidase-like_sf"/>
</dbReference>
<name>A0ABZ1BVM1_9FIRM</name>
<dbReference type="InterPro" id="IPR008313">
    <property type="entry name" value="GH125"/>
</dbReference>
<dbReference type="PANTHER" id="PTHR31047:SF0">
    <property type="entry name" value="MEIOTICALLY UP-REGULATED GENE 157 PROTEIN"/>
    <property type="match status" value="1"/>
</dbReference>
<evidence type="ECO:0000313" key="1">
    <source>
        <dbReference type="EMBL" id="WRP16213.1"/>
    </source>
</evidence>
<dbReference type="PANTHER" id="PTHR31047">
    <property type="entry name" value="MEIOTICALLY UP-REGULATED GENE 157 PROTEIN"/>
    <property type="match status" value="1"/>
</dbReference>
<sequence>MVATGNEWVSLPDISPEMAAIGSFQVLSGRALGLLGVAGEDRPLLAAFLEIDGSPALVAGQGFTQVRRPHDWWVDASGDVGPVTVHAKVFAPIGHRGFVVRLTVERPAGKADGGSERVFVRFGLDIRWDVLCYTLFRTRPMLAALRATYDKWTRSVVMEATNGLPVLGWAVGMAEAMGLPEQAELLESGQLASTSPSFRMGRSVSLAPGERASATFFVSVAPEGDGARTTNVDMRRRGFEALVEESAGWLTAHRRRTGSPAVDQRINLNLLTTFFFGAGRTLEEGEWVAVTSRSPRYYVSAAFWARDTLLWSFPGVIEVGPEEARRVLLAAFRVGWRNPGIHAQYLNGTVVYPGFELDELAAYPVALGLYLERTGDSSVLVEEPVRQMLAGFREVLVQEAGKGPLFATFLDPSDDPPPYPFLTYDNALLLRALHVLHELYDRVGDGERGDWARETAARLAGALRAHCIVEGPFGPMFAWAVDARGGVTVYDDPPGSLQLLGVLGACDPDDPVLLNTIRWVYSEHNPHYYTGPFGGAGCLHAPHPWPMSAANTLRAIRAMRRPLPEWLETLKQRALSMLVDAPMDGGVACETVDPATGKARTGAAFATAAGYLASALLATKE</sequence>
<dbReference type="EMBL" id="CP141615">
    <property type="protein sequence ID" value="WRP16213.1"/>
    <property type="molecule type" value="Genomic_DNA"/>
</dbReference>
<dbReference type="SUPFAM" id="SSF48208">
    <property type="entry name" value="Six-hairpin glycosidases"/>
    <property type="match status" value="1"/>
</dbReference>
<gene>
    <name evidence="1" type="ORF">U7230_08865</name>
</gene>
<keyword evidence="1" id="KW-0378">Hydrolase</keyword>